<accession>A0A0E1VPI9</accession>
<gene>
    <name evidence="3" type="ORF">BURPS1710A_A2750</name>
</gene>
<feature type="chain" id="PRO_5002387841" description="SMP-30/Gluconolactonase/LRE-like region domain-containing protein" evidence="1">
    <location>
        <begin position="25"/>
        <end position="638"/>
    </location>
</feature>
<dbReference type="RefSeq" id="WP_004529735.1">
    <property type="nucleotide sequence ID" value="NZ_CM000833.1"/>
</dbReference>
<feature type="signal peptide" evidence="1">
    <location>
        <begin position="1"/>
        <end position="24"/>
    </location>
</feature>
<dbReference type="Pfam" id="PF08450">
    <property type="entry name" value="SGL"/>
    <property type="match status" value="1"/>
</dbReference>
<proteinExistence type="predicted"/>
<sequence length="638" mass="67739">MTKRIHAVLLAALLIAALAPPCQARSSTDWLANTFATDAMHVGNAARSMWVAPEGVIYTASMWDENEGGVALYQNGRSIGSIGAHNEFQGGAITGNAASIFAALQFNRNGGSGMVGRYDRTTRRRDLLIPVSATTTERWADVVTGLATSGSTLYASDFPGNRVRIYTVAGVWRRDIDISEPGALAADSAGNVWVAQKRAGAIAEFDSGGRLLNTIRMAAASRPSALYFDAATQRLMVGDEGPDMNIKIYDVSRTPALVGTFGVRGGYLDSASGIKGQVGDKRFTRVAGLGKDAAGNLYVLNNPWGGTWDLGRDGATDIHAYSPSGTLQWKLQSVNFEGIAAPDSGTDGAFFYSGTNVYAGTAGGTFVANTVDPIDYPMDPRIDVRDPARGEHFGQLAAIGSNRILAAGSQNPDVFHFFHFNAAHGYIAIPDGSIPGAAFGTTARIRAGFCLDSRGGVWAGLDKTNAIWHYPLTGFDANGKPAWGPATVTPIPNSIKPLTRIVYLPESDTMILARGRPVGTDWTAIGTRIEVYHGWLAGNTAAPDPVIGLSSANPKSITAAGNYLFVGYVHTQPNIDAFNLSTGALAATLINSSPEQIYVGNDVDSMYGLRSYLRSNGEYVITKDNYNAAGIVVYRWTP</sequence>
<protein>
    <recommendedName>
        <fullName evidence="2">SMP-30/Gluconolactonase/LRE-like region domain-containing protein</fullName>
    </recommendedName>
</protein>
<dbReference type="Gene3D" id="2.120.10.30">
    <property type="entry name" value="TolB, C-terminal domain"/>
    <property type="match status" value="1"/>
</dbReference>
<evidence type="ECO:0000313" key="3">
    <source>
        <dbReference type="EMBL" id="EET02718.1"/>
    </source>
</evidence>
<feature type="domain" description="SMP-30/Gluconolactonase/LRE-like region" evidence="2">
    <location>
        <begin position="149"/>
        <end position="235"/>
    </location>
</feature>
<dbReference type="InterPro" id="IPR013658">
    <property type="entry name" value="SGL"/>
</dbReference>
<dbReference type="HOGENOM" id="CLU_022315_0_0_4"/>
<evidence type="ECO:0000259" key="2">
    <source>
        <dbReference type="Pfam" id="PF08450"/>
    </source>
</evidence>
<dbReference type="SUPFAM" id="SSF63829">
    <property type="entry name" value="Calcium-dependent phosphotriesterase"/>
    <property type="match status" value="1"/>
</dbReference>
<reference evidence="3" key="1">
    <citation type="submission" date="2009-05" db="EMBL/GenBank/DDBJ databases">
        <authorList>
            <person name="Harkins D.M."/>
            <person name="DeShazer D."/>
            <person name="Woods D.E."/>
            <person name="Brinkac L.M."/>
            <person name="Brown K.A."/>
            <person name="Hung G.C."/>
            <person name="Tuanyok A."/>
            <person name="Zhang B."/>
            <person name="Nierman W.C."/>
        </authorList>
    </citation>
    <scope>NUCLEOTIDE SEQUENCE [LARGE SCALE GENOMIC DNA]</scope>
    <source>
        <strain evidence="3">1710a</strain>
    </source>
</reference>
<dbReference type="Proteomes" id="UP000001812">
    <property type="component" value="Chromosome II"/>
</dbReference>
<dbReference type="InterPro" id="IPR011042">
    <property type="entry name" value="6-blade_b-propeller_TolB-like"/>
</dbReference>
<keyword evidence="1" id="KW-0732">Signal</keyword>
<dbReference type="EMBL" id="CM000833">
    <property type="protein sequence ID" value="EET02718.1"/>
    <property type="molecule type" value="Genomic_DNA"/>
</dbReference>
<evidence type="ECO:0000256" key="1">
    <source>
        <dbReference type="SAM" id="SignalP"/>
    </source>
</evidence>
<organism evidence="3">
    <name type="scientific">Burkholderia pseudomallei 1710a</name>
    <dbReference type="NCBI Taxonomy" id="320371"/>
    <lineage>
        <taxon>Bacteria</taxon>
        <taxon>Pseudomonadati</taxon>
        <taxon>Pseudomonadota</taxon>
        <taxon>Betaproteobacteria</taxon>
        <taxon>Burkholderiales</taxon>
        <taxon>Burkholderiaceae</taxon>
        <taxon>Burkholderia</taxon>
        <taxon>pseudomallei group</taxon>
    </lineage>
</organism>
<dbReference type="AlphaFoldDB" id="A0A0E1VPI9"/>
<name>A0A0E1VPI9_BURPE</name>